<comment type="caution">
    <text evidence="2">The sequence shown here is derived from an EMBL/GenBank/DDBJ whole genome shotgun (WGS) entry which is preliminary data.</text>
</comment>
<accession>A0A2P2FFA6</accession>
<reference evidence="2 3" key="1">
    <citation type="journal article" date="2014" name="Genome Announc.">
        <title>Draft Genome Sequence of Amycolatopsis lurida NRRL 2430, Producer of the Glycopeptide Family Antibiotic Ristocetin.</title>
        <authorList>
            <person name="Kwun M.J."/>
            <person name="Hong H.J."/>
        </authorList>
    </citation>
    <scope>NUCLEOTIDE SEQUENCE [LARGE SCALE GENOMIC DNA]</scope>
    <source>
        <strain evidence="2 3">NRRL 2430</strain>
    </source>
</reference>
<feature type="domain" description="Large polyvalent protein associated" evidence="1">
    <location>
        <begin position="14"/>
        <end position="102"/>
    </location>
</feature>
<evidence type="ECO:0000313" key="3">
    <source>
        <dbReference type="Proteomes" id="UP000256220"/>
    </source>
</evidence>
<keyword evidence="3" id="KW-1185">Reference proteome</keyword>
<organism evidence="2 3">
    <name type="scientific">Amycolatopsis lurida NRRL 2430</name>
    <dbReference type="NCBI Taxonomy" id="1460371"/>
    <lineage>
        <taxon>Bacteria</taxon>
        <taxon>Bacillati</taxon>
        <taxon>Actinomycetota</taxon>
        <taxon>Actinomycetes</taxon>
        <taxon>Pseudonocardiales</taxon>
        <taxon>Pseudonocardiaceae</taxon>
        <taxon>Amycolatopsis</taxon>
    </lineage>
</organism>
<protein>
    <recommendedName>
        <fullName evidence="1">Large polyvalent protein associated domain-containing protein</fullName>
    </recommendedName>
</protein>
<evidence type="ECO:0000259" key="1">
    <source>
        <dbReference type="Pfam" id="PF18847"/>
    </source>
</evidence>
<dbReference type="EMBL" id="JFBM01000070">
    <property type="protein sequence ID" value="KFU75412.1"/>
    <property type="molecule type" value="Genomic_DNA"/>
</dbReference>
<dbReference type="Proteomes" id="UP000256220">
    <property type="component" value="Unassembled WGS sequence"/>
</dbReference>
<proteinExistence type="predicted"/>
<name>A0A2P2FFA6_AMYLU</name>
<evidence type="ECO:0000313" key="2">
    <source>
        <dbReference type="EMBL" id="KFU75412.1"/>
    </source>
</evidence>
<dbReference type="AlphaFoldDB" id="A0A2P2FFA6"/>
<gene>
    <name evidence="2" type="ORF">BB31_41640</name>
</gene>
<sequence length="190" mass="21400">MNSNDVPITESRFIDTADVAKLVRKELKKTFPDTKFSVRISRYAGGSSVYVGWTDGPTTKDVDQVVYAFQSGRFESMTDCAYSADSWYCPEHGPRVARTYGCDLDDNNGLHASRCCHQAELVHFCATHVSTSRQLSDEFTAELAAKVRKDCRMAPEGPLDDPIPEGTRWHYGDYSTVYNAIWRLADDTDY</sequence>
<dbReference type="Pfam" id="PF18847">
    <property type="entry name" value="LPD29"/>
    <property type="match status" value="1"/>
</dbReference>
<dbReference type="RefSeq" id="WP_091598957.1">
    <property type="nucleotide sequence ID" value="NZ_JFBM01000070.1"/>
</dbReference>
<dbReference type="InterPro" id="IPR041311">
    <property type="entry name" value="LPD29"/>
</dbReference>